<dbReference type="InterPro" id="IPR015171">
    <property type="entry name" value="Cyc-maltodext_N"/>
</dbReference>
<dbReference type="SUPFAM" id="SSF51445">
    <property type="entry name" value="(Trans)glycosidases"/>
    <property type="match status" value="1"/>
</dbReference>
<dbReference type="PANTHER" id="PTHR10357:SF210">
    <property type="entry name" value="MALTODEXTRIN GLUCOSIDASE"/>
    <property type="match status" value="1"/>
</dbReference>
<accession>A0AAN5ANN9</accession>
<dbReference type="AlphaFoldDB" id="A0AAN5ANN9"/>
<gene>
    <name evidence="4" type="primary">susA</name>
    <name evidence="4" type="ORF">PEDI_35950</name>
</gene>
<evidence type="ECO:0000313" key="5">
    <source>
        <dbReference type="Proteomes" id="UP001310022"/>
    </source>
</evidence>
<keyword evidence="5" id="KW-1185">Reference proteome</keyword>
<dbReference type="InterPro" id="IPR006047">
    <property type="entry name" value="GH13_cat_dom"/>
</dbReference>
<dbReference type="Gene3D" id="2.60.40.1180">
    <property type="entry name" value="Golgi alpha-mannosidase II"/>
    <property type="match status" value="1"/>
</dbReference>
<sequence>MTVVSFAEAAKVKVDRVEPLNWWVGMKNPALQLMIHGENIADLNPTINYAGVSLDRVIKVENPNYLFVDLTIGKEAQAGTFNIEFKKGGKVQLKYPYELKKREANSANRQGFDASDVIYLITPDRFANGDPSNDTVEGYADGLNREDKMGRHGGDIQGMIDHLDYVEDMGFTAIWPQPLVENDQEHMSYHGYSITDFYHIDPRFGSNELYREFSDKAAEKGIKIVMDMVFNHCGSGHWWMGDFPTNDWINYQAEGFKPTNHKRTSIQDPHGAQVDLQGMTDGWFVETMPDLNQRNPLLAEYLIQNSIWWVEYANLGGIRMDTYPYPDADFMADWTCRVMAEYPNFNIVGEEWSISPAIVAFWQRDKVNINGYSSCLPSLMDFPIQDAVVKSLNKEESFHWSDYWNDMYEMLAHDFLYAHPEDLTIFPDNHDMSRFYSQVNENFDHFKLGITYFLTTRGIPQIYYGTELLMKGVEDHGIIRSDFPGGWEGDAINAFEGKGLSADQAEATAFMKTLLNWRKNSEAVAKGKIKHFAPEDGVYVYFRYTEEAQVMVVLNKNAEAKTLSSARFAEILKADATGKELFSGKNMNFSGDFEVPAKGYLVVDIQ</sequence>
<dbReference type="GO" id="GO:0005975">
    <property type="term" value="P:carbohydrate metabolic process"/>
    <property type="evidence" value="ECO:0007669"/>
    <property type="project" value="InterPro"/>
</dbReference>
<dbReference type="Pfam" id="PF00128">
    <property type="entry name" value="Alpha-amylase"/>
    <property type="match status" value="1"/>
</dbReference>
<dbReference type="SUPFAM" id="SSF81296">
    <property type="entry name" value="E set domains"/>
    <property type="match status" value="1"/>
</dbReference>
<dbReference type="SMART" id="SM00642">
    <property type="entry name" value="Aamy"/>
    <property type="match status" value="1"/>
</dbReference>
<dbReference type="Pfam" id="PF10438">
    <property type="entry name" value="Cyc-maltodext_C"/>
    <property type="match status" value="1"/>
</dbReference>
<name>A0AAN5ANN9_9BACT</name>
<dbReference type="InterPro" id="IPR019492">
    <property type="entry name" value="Cyclo-malto-dextrinase_C"/>
</dbReference>
<feature type="domain" description="Glycosyl hydrolase family 13 catalytic" evidence="3">
    <location>
        <begin position="120"/>
        <end position="518"/>
    </location>
</feature>
<dbReference type="InterPro" id="IPR017853">
    <property type="entry name" value="GH"/>
</dbReference>
<dbReference type="CDD" id="cd11340">
    <property type="entry name" value="AmyAc_bac_CMD_like_3"/>
    <property type="match status" value="1"/>
</dbReference>
<dbReference type="SUPFAM" id="SSF51011">
    <property type="entry name" value="Glycosyl hydrolase domain"/>
    <property type="match status" value="1"/>
</dbReference>
<dbReference type="InterPro" id="IPR013780">
    <property type="entry name" value="Glyco_hydro_b"/>
</dbReference>
<dbReference type="InterPro" id="IPR014756">
    <property type="entry name" value="Ig_E-set"/>
</dbReference>
<dbReference type="EMBL" id="BQKE01000002">
    <property type="protein sequence ID" value="GJM63043.1"/>
    <property type="molecule type" value="Genomic_DNA"/>
</dbReference>
<dbReference type="InterPro" id="IPR013783">
    <property type="entry name" value="Ig-like_fold"/>
</dbReference>
<proteinExistence type="predicted"/>
<dbReference type="Proteomes" id="UP001310022">
    <property type="component" value="Unassembled WGS sequence"/>
</dbReference>
<dbReference type="Gene3D" id="3.20.20.80">
    <property type="entry name" value="Glycosidases"/>
    <property type="match status" value="1"/>
</dbReference>
<evidence type="ECO:0000313" key="4">
    <source>
        <dbReference type="EMBL" id="GJM63043.1"/>
    </source>
</evidence>
<dbReference type="Pfam" id="PF09087">
    <property type="entry name" value="Cyc-maltodext_N"/>
    <property type="match status" value="1"/>
</dbReference>
<reference evidence="4 5" key="1">
    <citation type="submission" date="2021-12" db="EMBL/GenBank/DDBJ databases">
        <title>Genome sequencing of bacteria with rrn-lacking chromosome and rrn-plasmid.</title>
        <authorList>
            <person name="Anda M."/>
            <person name="Iwasaki W."/>
        </authorList>
    </citation>
    <scope>NUCLEOTIDE SEQUENCE [LARGE SCALE GENOMIC DNA]</scope>
    <source>
        <strain evidence="4 5">NBRC 15940</strain>
    </source>
</reference>
<dbReference type="GO" id="GO:0016798">
    <property type="term" value="F:hydrolase activity, acting on glycosyl bonds"/>
    <property type="evidence" value="ECO:0007669"/>
    <property type="project" value="UniProtKB-KW"/>
</dbReference>
<keyword evidence="2" id="KW-0326">Glycosidase</keyword>
<keyword evidence="1" id="KW-0378">Hydrolase</keyword>
<evidence type="ECO:0000259" key="3">
    <source>
        <dbReference type="SMART" id="SM00642"/>
    </source>
</evidence>
<dbReference type="Gene3D" id="2.60.40.10">
    <property type="entry name" value="Immunoglobulins"/>
    <property type="match status" value="1"/>
</dbReference>
<dbReference type="PANTHER" id="PTHR10357">
    <property type="entry name" value="ALPHA-AMYLASE FAMILY MEMBER"/>
    <property type="match status" value="1"/>
</dbReference>
<evidence type="ECO:0000256" key="2">
    <source>
        <dbReference type="ARBA" id="ARBA00023295"/>
    </source>
</evidence>
<protein>
    <submittedName>
        <fullName evidence="4">Neopullulanase SusA</fullName>
    </submittedName>
</protein>
<evidence type="ECO:0000256" key="1">
    <source>
        <dbReference type="ARBA" id="ARBA00022801"/>
    </source>
</evidence>
<organism evidence="4 5">
    <name type="scientific">Persicobacter diffluens</name>
    <dbReference type="NCBI Taxonomy" id="981"/>
    <lineage>
        <taxon>Bacteria</taxon>
        <taxon>Pseudomonadati</taxon>
        <taxon>Bacteroidota</taxon>
        <taxon>Cytophagia</taxon>
        <taxon>Cytophagales</taxon>
        <taxon>Persicobacteraceae</taxon>
        <taxon>Persicobacter</taxon>
    </lineage>
</organism>
<comment type="caution">
    <text evidence="4">The sequence shown here is derived from an EMBL/GenBank/DDBJ whole genome shotgun (WGS) entry which is preliminary data.</text>
</comment>